<organism evidence="1 2">
    <name type="scientific">Euplotes crassus</name>
    <dbReference type="NCBI Taxonomy" id="5936"/>
    <lineage>
        <taxon>Eukaryota</taxon>
        <taxon>Sar</taxon>
        <taxon>Alveolata</taxon>
        <taxon>Ciliophora</taxon>
        <taxon>Intramacronucleata</taxon>
        <taxon>Spirotrichea</taxon>
        <taxon>Hypotrichia</taxon>
        <taxon>Euplotida</taxon>
        <taxon>Euplotidae</taxon>
        <taxon>Moneuplotes</taxon>
    </lineage>
</organism>
<sequence length="292" mass="33692">MKPSQRNTIAHNFKLRAPQANQIHFERIRKFICKDNKATQRSSQRGEATIEVFPCANLTVKSISPSPGYPQRKRKFARTYKIIISRNKFNTPDIRGASTTFRCVNNRNLLSEEAKRKKNSSRINSNTKRTPLSDLKNRIKSLSPDQRKALSSAASQFINSIKNSKRRSIYKQNTRRKFKAVSPTLPRRGIKKELQENSRTIFSFNNGKIPDNTIEPREYTSDPNFQTASKFDELHYKLINLKSSLGMVNSPYILSKKLQKLKSNKQDPQTQAQCSNLLNKDYISEVCFEEDL</sequence>
<evidence type="ECO:0000313" key="1">
    <source>
        <dbReference type="EMBL" id="CAI2366532.1"/>
    </source>
</evidence>
<proteinExistence type="predicted"/>
<dbReference type="AlphaFoldDB" id="A0AAD1UH24"/>
<protein>
    <submittedName>
        <fullName evidence="1">Uncharacterized protein</fullName>
    </submittedName>
</protein>
<dbReference type="EMBL" id="CAMPGE010007617">
    <property type="protein sequence ID" value="CAI2366532.1"/>
    <property type="molecule type" value="Genomic_DNA"/>
</dbReference>
<accession>A0AAD1UH24</accession>
<name>A0AAD1UH24_EUPCR</name>
<evidence type="ECO:0000313" key="2">
    <source>
        <dbReference type="Proteomes" id="UP001295684"/>
    </source>
</evidence>
<dbReference type="Proteomes" id="UP001295684">
    <property type="component" value="Unassembled WGS sequence"/>
</dbReference>
<keyword evidence="2" id="KW-1185">Reference proteome</keyword>
<comment type="caution">
    <text evidence="1">The sequence shown here is derived from an EMBL/GenBank/DDBJ whole genome shotgun (WGS) entry which is preliminary data.</text>
</comment>
<reference evidence="1" key="1">
    <citation type="submission" date="2023-07" db="EMBL/GenBank/DDBJ databases">
        <authorList>
            <consortium name="AG Swart"/>
            <person name="Singh M."/>
            <person name="Singh A."/>
            <person name="Seah K."/>
            <person name="Emmerich C."/>
        </authorList>
    </citation>
    <scope>NUCLEOTIDE SEQUENCE</scope>
    <source>
        <strain evidence="1">DP1</strain>
    </source>
</reference>
<gene>
    <name evidence="1" type="ORF">ECRASSUSDP1_LOCUS7805</name>
</gene>